<gene>
    <name evidence="9" type="ORF">PPYR_09612</name>
</gene>
<dbReference type="EMBL" id="VVIM01000006">
    <property type="protein sequence ID" value="KAB0798619.1"/>
    <property type="molecule type" value="Genomic_DNA"/>
</dbReference>
<evidence type="ECO:0000259" key="7">
    <source>
        <dbReference type="Pfam" id="PF06916"/>
    </source>
</evidence>
<dbReference type="PANTHER" id="PTHR21377:SF1">
    <property type="entry name" value="PROTEIN FAM210A"/>
    <property type="match status" value="1"/>
</dbReference>
<reference evidence="8" key="1">
    <citation type="journal article" date="2016" name="Sci. Rep.">
        <title>Molecular characterization of firefly nuptial gifts: a multi-omics approach sheds light on postcopulatory sexual selection.</title>
        <authorList>
            <person name="Al-Wathiqui N."/>
            <person name="Fallon T.R."/>
            <person name="South A."/>
            <person name="Weng J.K."/>
            <person name="Lewis S.M."/>
        </authorList>
    </citation>
    <scope>NUCLEOTIDE SEQUENCE</scope>
</reference>
<reference evidence="9 10" key="2">
    <citation type="journal article" date="2018" name="Elife">
        <title>Firefly genomes illuminate parallel origins of bioluminescence in beetles.</title>
        <authorList>
            <person name="Fallon T.R."/>
            <person name="Lower S.E."/>
            <person name="Chang C.H."/>
            <person name="Bessho-Uehara M."/>
            <person name="Martin G.J."/>
            <person name="Bewick A.J."/>
            <person name="Behringer M."/>
            <person name="Debat H.J."/>
            <person name="Wong I."/>
            <person name="Day J.C."/>
            <person name="Suvorov A."/>
            <person name="Silva C.J."/>
            <person name="Stanger-Hall K.F."/>
            <person name="Hall D.W."/>
            <person name="Schmitz R.J."/>
            <person name="Nelson D.R."/>
            <person name="Lewis S.M."/>
            <person name="Shigenobu S."/>
            <person name="Bybee S.M."/>
            <person name="Larracuente A.M."/>
            <person name="Oba Y."/>
            <person name="Weng J.K."/>
        </authorList>
    </citation>
    <scope>NUCLEOTIDE SEQUENCE [LARGE SCALE GENOMIC DNA]</scope>
    <source>
        <strain evidence="9">1611_PpyrPB1</strain>
        <tissue evidence="9">Whole body</tissue>
    </source>
</reference>
<dbReference type="EMBL" id="GEZM01023337">
    <property type="protein sequence ID" value="JAV88456.1"/>
    <property type="molecule type" value="Transcribed_RNA"/>
</dbReference>
<evidence type="ECO:0000256" key="3">
    <source>
        <dbReference type="ARBA" id="ARBA00022989"/>
    </source>
</evidence>
<dbReference type="OrthoDB" id="5874039at2759"/>
<keyword evidence="10" id="KW-1185">Reference proteome</keyword>
<proteinExistence type="predicted"/>
<evidence type="ECO:0000313" key="9">
    <source>
        <dbReference type="EMBL" id="KAB0798619.1"/>
    </source>
</evidence>
<keyword evidence="5 6" id="KW-0472">Membrane</keyword>
<dbReference type="GO" id="GO:0016020">
    <property type="term" value="C:membrane"/>
    <property type="evidence" value="ECO:0007669"/>
    <property type="project" value="UniProtKB-SubCell"/>
</dbReference>
<organism evidence="8">
    <name type="scientific">Photinus pyralis</name>
    <name type="common">Common eastern firefly</name>
    <name type="synonym">Lampyris pyralis</name>
    <dbReference type="NCBI Taxonomy" id="7054"/>
    <lineage>
        <taxon>Eukaryota</taxon>
        <taxon>Metazoa</taxon>
        <taxon>Ecdysozoa</taxon>
        <taxon>Arthropoda</taxon>
        <taxon>Hexapoda</taxon>
        <taxon>Insecta</taxon>
        <taxon>Pterygota</taxon>
        <taxon>Neoptera</taxon>
        <taxon>Endopterygota</taxon>
        <taxon>Coleoptera</taxon>
        <taxon>Polyphaga</taxon>
        <taxon>Elateriformia</taxon>
        <taxon>Elateroidea</taxon>
        <taxon>Lampyridae</taxon>
        <taxon>Lampyrinae</taxon>
        <taxon>Photinus</taxon>
    </lineage>
</organism>
<dbReference type="PANTHER" id="PTHR21377">
    <property type="entry name" value="PROTEIN FAM210B, MITOCHONDRIAL"/>
    <property type="match status" value="1"/>
</dbReference>
<comment type="subcellular location">
    <subcellularLocation>
        <location evidence="1">Membrane</location>
        <topology evidence="1">Single-pass membrane protein</topology>
    </subcellularLocation>
</comment>
<keyword evidence="3 6" id="KW-1133">Transmembrane helix</keyword>
<dbReference type="Proteomes" id="UP000327044">
    <property type="component" value="Unassembled WGS sequence"/>
</dbReference>
<sequence>MATLCLRTLNLSRLLSVNRCEILWSASPLITNSPISPYYRRQLCKKVDNEKEGLFQKFKSMYRNYWYVLVPVHLVTSAAWFGGFYYMAKSGVDIAGLLESWNVSESITTKLRDSHMGYLAVSYALYKISTPIRYTVTIGGTTISINYLRKWGYIKPVPSTDRLREMYKEQKENLMESFKETKGYYKEKKEDFYDSVKDKKVELQIKRDRLKTQKDKVVKDLEDSLGKIKKCQKSTECSSHPKR</sequence>
<dbReference type="Pfam" id="PF06916">
    <property type="entry name" value="FAM210A-B_dom"/>
    <property type="match status" value="1"/>
</dbReference>
<evidence type="ECO:0000256" key="6">
    <source>
        <dbReference type="SAM" id="Phobius"/>
    </source>
</evidence>
<keyword evidence="4" id="KW-0175">Coiled coil</keyword>
<dbReference type="AlphaFoldDB" id="A0A1Y1MWR0"/>
<dbReference type="InterPro" id="IPR045866">
    <property type="entry name" value="FAM210A/B-like"/>
</dbReference>
<feature type="domain" description="DUF1279" evidence="7">
    <location>
        <begin position="56"/>
        <end position="142"/>
    </location>
</feature>
<reference evidence="9" key="3">
    <citation type="submission" date="2019-08" db="EMBL/GenBank/DDBJ databases">
        <authorList>
            <consortium name="Photinus pyralis genome working group"/>
            <person name="Fallon T.R."/>
            <person name="Sander Lower S.E."/>
            <person name="Weng J.-K."/>
        </authorList>
    </citation>
    <scope>NUCLEOTIDE SEQUENCE</scope>
    <source>
        <strain evidence="9">1611_PpyrPB1</strain>
        <tissue evidence="9">Whole body</tissue>
    </source>
</reference>
<name>A0A1Y1MWR0_PHOPY</name>
<accession>A0A1Y1MWR0</accession>
<evidence type="ECO:0000256" key="2">
    <source>
        <dbReference type="ARBA" id="ARBA00022692"/>
    </source>
</evidence>
<feature type="transmembrane region" description="Helical" evidence="6">
    <location>
        <begin position="65"/>
        <end position="88"/>
    </location>
</feature>
<protein>
    <recommendedName>
        <fullName evidence="7">DUF1279 domain-containing protein</fullName>
    </recommendedName>
</protein>
<evidence type="ECO:0000256" key="5">
    <source>
        <dbReference type="ARBA" id="ARBA00023136"/>
    </source>
</evidence>
<keyword evidence="2 6" id="KW-0812">Transmembrane</keyword>
<dbReference type="InParanoid" id="A0A1Y1MWR0"/>
<evidence type="ECO:0000313" key="8">
    <source>
        <dbReference type="EMBL" id="JAV88456.1"/>
    </source>
</evidence>
<dbReference type="InterPro" id="IPR009688">
    <property type="entry name" value="FAM210A/B-like_dom"/>
</dbReference>
<evidence type="ECO:0000256" key="4">
    <source>
        <dbReference type="ARBA" id="ARBA00023054"/>
    </source>
</evidence>
<evidence type="ECO:0000256" key="1">
    <source>
        <dbReference type="ARBA" id="ARBA00004167"/>
    </source>
</evidence>
<dbReference type="GO" id="GO:0005739">
    <property type="term" value="C:mitochondrion"/>
    <property type="evidence" value="ECO:0007669"/>
    <property type="project" value="TreeGrafter"/>
</dbReference>
<evidence type="ECO:0000313" key="10">
    <source>
        <dbReference type="Proteomes" id="UP000327044"/>
    </source>
</evidence>